<name>A0AAW9SMV8_9RHOB</name>
<evidence type="ECO:0000256" key="3">
    <source>
        <dbReference type="ARBA" id="ARBA00022989"/>
    </source>
</evidence>
<gene>
    <name evidence="8" type="ORF">ABFB10_11510</name>
</gene>
<evidence type="ECO:0000256" key="5">
    <source>
        <dbReference type="SAM" id="Coils"/>
    </source>
</evidence>
<proteinExistence type="predicted"/>
<dbReference type="GO" id="GO:0005886">
    <property type="term" value="C:plasma membrane"/>
    <property type="evidence" value="ECO:0007669"/>
    <property type="project" value="InterPro"/>
</dbReference>
<evidence type="ECO:0000256" key="4">
    <source>
        <dbReference type="ARBA" id="ARBA00023136"/>
    </source>
</evidence>
<evidence type="ECO:0000256" key="6">
    <source>
        <dbReference type="SAM" id="Phobius"/>
    </source>
</evidence>
<dbReference type="RefSeq" id="WP_347166632.1">
    <property type="nucleotide sequence ID" value="NZ_JBDNCH010000002.1"/>
</dbReference>
<keyword evidence="2 6" id="KW-0812">Transmembrane</keyword>
<accession>A0AAW9SMV8</accession>
<reference evidence="8 9" key="1">
    <citation type="submission" date="2024-05" db="EMBL/GenBank/DDBJ databases">
        <title>Genome sequence of Ponticoccus litoralis KCCM 90028.</title>
        <authorList>
            <person name="Kim J.M."/>
            <person name="Lee J.K."/>
            <person name="Choi B.J."/>
            <person name="Bayburt H."/>
            <person name="Baek J.H."/>
            <person name="Jeon C.O."/>
        </authorList>
    </citation>
    <scope>NUCLEOTIDE SEQUENCE [LARGE SCALE GENOMIC DNA]</scope>
    <source>
        <strain evidence="8 9">KCCM 90028</strain>
    </source>
</reference>
<dbReference type="Proteomes" id="UP001428774">
    <property type="component" value="Unassembled WGS sequence"/>
</dbReference>
<evidence type="ECO:0000256" key="2">
    <source>
        <dbReference type="ARBA" id="ARBA00022692"/>
    </source>
</evidence>
<dbReference type="InterPro" id="IPR010445">
    <property type="entry name" value="LapA_dom"/>
</dbReference>
<feature type="domain" description="Lipopolysaccharide assembly protein A" evidence="7">
    <location>
        <begin position="44"/>
        <end position="97"/>
    </location>
</feature>
<dbReference type="Pfam" id="PF06305">
    <property type="entry name" value="LapA_dom"/>
    <property type="match status" value="1"/>
</dbReference>
<keyword evidence="4 6" id="KW-0472">Membrane</keyword>
<protein>
    <submittedName>
        <fullName evidence="8">Lipopolysaccharide assembly protein LapA domain-containing protein</fullName>
    </submittedName>
</protein>
<comment type="caution">
    <text evidence="8">The sequence shown here is derived from an EMBL/GenBank/DDBJ whole genome shotgun (WGS) entry which is preliminary data.</text>
</comment>
<dbReference type="AlphaFoldDB" id="A0AAW9SMV8"/>
<evidence type="ECO:0000259" key="7">
    <source>
        <dbReference type="Pfam" id="PF06305"/>
    </source>
</evidence>
<feature type="transmembrane region" description="Helical" evidence="6">
    <location>
        <begin position="44"/>
        <end position="71"/>
    </location>
</feature>
<evidence type="ECO:0000256" key="1">
    <source>
        <dbReference type="ARBA" id="ARBA00022475"/>
    </source>
</evidence>
<dbReference type="EMBL" id="JBDNCH010000002">
    <property type="protein sequence ID" value="MEN9061570.1"/>
    <property type="molecule type" value="Genomic_DNA"/>
</dbReference>
<evidence type="ECO:0000313" key="9">
    <source>
        <dbReference type="Proteomes" id="UP001428774"/>
    </source>
</evidence>
<keyword evidence="9" id="KW-1185">Reference proteome</keyword>
<keyword evidence="3 6" id="KW-1133">Transmembrane helix</keyword>
<feature type="coiled-coil region" evidence="5">
    <location>
        <begin position="83"/>
        <end position="110"/>
    </location>
</feature>
<keyword evidence="5" id="KW-0175">Coiled coil</keyword>
<evidence type="ECO:0000313" key="8">
    <source>
        <dbReference type="EMBL" id="MEN9061570.1"/>
    </source>
</evidence>
<organism evidence="8 9">
    <name type="scientific">Ponticoccus litoralis</name>
    <dbReference type="NCBI Taxonomy" id="422297"/>
    <lineage>
        <taxon>Bacteria</taxon>
        <taxon>Pseudomonadati</taxon>
        <taxon>Pseudomonadota</taxon>
        <taxon>Alphaproteobacteria</taxon>
        <taxon>Rhodobacterales</taxon>
        <taxon>Roseobacteraceae</taxon>
        <taxon>Ponticoccus</taxon>
    </lineage>
</organism>
<sequence length="119" mass="13462">MRYIRYAIYAILLIVLTVVCVANLEPVTLSTLPEGLAAIPQIGWLGVSVQLPLFAVVLGGLLLGFALGELFEWLREYKYRSEASRKGSEVRKLERELKKTRAERDKDKDEVLAILDQSR</sequence>
<feature type="transmembrane region" description="Helical" evidence="6">
    <location>
        <begin position="7"/>
        <end position="24"/>
    </location>
</feature>
<keyword evidence="1" id="KW-1003">Cell membrane</keyword>